<evidence type="ECO:0000256" key="1">
    <source>
        <dbReference type="ARBA" id="ARBA00022729"/>
    </source>
</evidence>
<keyword evidence="1" id="KW-0732">Signal</keyword>
<evidence type="ECO:0000259" key="3">
    <source>
        <dbReference type="Pfam" id="PF13205"/>
    </source>
</evidence>
<organism evidence="4 5">
    <name type="scientific">Microbulbifer aestuariivivens</name>
    <dbReference type="NCBI Taxonomy" id="1908308"/>
    <lineage>
        <taxon>Bacteria</taxon>
        <taxon>Pseudomonadati</taxon>
        <taxon>Pseudomonadota</taxon>
        <taxon>Gammaproteobacteria</taxon>
        <taxon>Cellvibrionales</taxon>
        <taxon>Microbulbiferaceae</taxon>
        <taxon>Microbulbifer</taxon>
    </lineage>
</organism>
<dbReference type="SUPFAM" id="SSF89372">
    <property type="entry name" value="Fucose-specific lectin"/>
    <property type="match status" value="1"/>
</dbReference>
<dbReference type="InterPro" id="IPR032812">
    <property type="entry name" value="SbsA_Ig"/>
</dbReference>
<dbReference type="RefSeq" id="WP_345547724.1">
    <property type="nucleotide sequence ID" value="NZ_BAABRT010000001.1"/>
</dbReference>
<dbReference type="Proteomes" id="UP001408594">
    <property type="component" value="Unassembled WGS sequence"/>
</dbReference>
<dbReference type="InterPro" id="IPR014755">
    <property type="entry name" value="Cu-Rt/internalin_Ig-like"/>
</dbReference>
<feature type="domain" description="SbsA Ig-like" evidence="3">
    <location>
        <begin position="95"/>
        <end position="198"/>
    </location>
</feature>
<evidence type="ECO:0000313" key="5">
    <source>
        <dbReference type="Proteomes" id="UP001408594"/>
    </source>
</evidence>
<evidence type="ECO:0000313" key="4">
    <source>
        <dbReference type="EMBL" id="GAA5523520.1"/>
    </source>
</evidence>
<name>A0ABP9WJX9_9GAMM</name>
<reference evidence="4 5" key="1">
    <citation type="submission" date="2024-02" db="EMBL/GenBank/DDBJ databases">
        <title>Microbulbifer aestuariivivens NBRC 112533.</title>
        <authorList>
            <person name="Ichikawa N."/>
            <person name="Katano-Makiyama Y."/>
            <person name="Hidaka K."/>
        </authorList>
    </citation>
    <scope>NUCLEOTIDE SEQUENCE [LARGE SCALE GENOMIC DNA]</scope>
    <source>
        <strain evidence="4 5">NBRC 112533</strain>
    </source>
</reference>
<dbReference type="Gene3D" id="2.60.40.1220">
    <property type="match status" value="1"/>
</dbReference>
<feature type="region of interest" description="Disordered" evidence="2">
    <location>
        <begin position="30"/>
        <end position="98"/>
    </location>
</feature>
<protein>
    <recommendedName>
        <fullName evidence="3">SbsA Ig-like domain-containing protein</fullName>
    </recommendedName>
</protein>
<dbReference type="Pfam" id="PF13205">
    <property type="entry name" value="Big_5"/>
    <property type="match status" value="1"/>
</dbReference>
<dbReference type="EMBL" id="BAABRT010000001">
    <property type="protein sequence ID" value="GAA5523520.1"/>
    <property type="molecule type" value="Genomic_DNA"/>
</dbReference>
<gene>
    <name evidence="4" type="ORF">Maes01_00065</name>
</gene>
<keyword evidence="5" id="KW-1185">Reference proteome</keyword>
<comment type="caution">
    <text evidence="4">The sequence shown here is derived from an EMBL/GenBank/DDBJ whole genome shotgun (WGS) entry which is preliminary data.</text>
</comment>
<evidence type="ECO:0000256" key="2">
    <source>
        <dbReference type="SAM" id="MobiDB-lite"/>
    </source>
</evidence>
<sequence length="655" mass="70760">MNDFVCWRRTITGVLASFLVIVLSGCGGGGNDQSTTPEDSGGGGNEQPAAPTGTGDDSNDQPPIPGESSAGGNEQPEPVEDNSGGANEQPTAPVDTSAPTVIYASPTSTETGVPRSAVVSAFFSEELLASSVSSESFSLRGDIPVQGTVSFDSSTNEATFTPNTPLGILTSYTVTLSTDISDLAGNALASVSSWGFTTADGRLSTNAETVQGPAASSYMTRPHVVYHDNGDAIAAWSREDKIWVNHYRAGSGWGAPSPLDLVAPSNTETNGRELWLTSDDSGNAMIAWSEHKTDIWADIFSAISRRILTGIFTGSWTDFWTDLRDDVWADLRTDIWVSYYDQSSGSWSTPVTLNTPGVSRAPRLAMDSNGNAMALWVEGLGNIWARNFSLESGWTDAVKIESDPGFVHGHQLVFDGYGNAIVTWAEFDGTNKVYANRFDSGSGWDTPFLLSEDIGLRAGTPRLAADASGNAIAIWTKREGLRYNLWYSYYDTVNGWGSAAPLEEHDESVKVAQLAMSTNGSAIVTWFRSDRDLAGTWSSRRYIPGEGWGNQEDLGSSYRDSCFCSYMNWDLDLEIDNNGNALFFWEHDDGTDTTIRFNRYTTANGWGQSTELAPTEANDDGQWSLAGAVNENGEVMVVYSDSSSSEAQIWSRQFK</sequence>
<proteinExistence type="predicted"/>
<accession>A0ABP9WJX9</accession>